<dbReference type="GO" id="GO:0003924">
    <property type="term" value="F:GTPase activity"/>
    <property type="evidence" value="ECO:0007669"/>
    <property type="project" value="InterPro"/>
</dbReference>
<gene>
    <name evidence="3" type="ORF">EIN_435690</name>
</gene>
<dbReference type="InterPro" id="IPR020849">
    <property type="entry name" value="Small_GTPase_Ras-type"/>
</dbReference>
<keyword evidence="4" id="KW-1185">Reference proteome</keyword>
<dbReference type="GO" id="GO:0005525">
    <property type="term" value="F:GTP binding"/>
    <property type="evidence" value="ECO:0007669"/>
    <property type="project" value="UniProtKB-KW"/>
</dbReference>
<dbReference type="VEuPathDB" id="AmoebaDB:EIN_435690"/>
<dbReference type="EMBL" id="KB206721">
    <property type="protein sequence ID" value="ELP88633.1"/>
    <property type="molecule type" value="Genomic_DNA"/>
</dbReference>
<dbReference type="PANTHER" id="PTHR24070">
    <property type="entry name" value="RAS, DI-RAS, AND RHEB FAMILY MEMBERS OF SMALL GTPASE SUPERFAMILY"/>
    <property type="match status" value="1"/>
</dbReference>
<evidence type="ECO:0000313" key="4">
    <source>
        <dbReference type="Proteomes" id="UP000014680"/>
    </source>
</evidence>
<dbReference type="Gene3D" id="3.40.50.300">
    <property type="entry name" value="P-loop containing nucleotide triphosphate hydrolases"/>
    <property type="match status" value="1"/>
</dbReference>
<evidence type="ECO:0000256" key="1">
    <source>
        <dbReference type="ARBA" id="ARBA00022741"/>
    </source>
</evidence>
<dbReference type="OrthoDB" id="265044at2759"/>
<dbReference type="SMART" id="SM00173">
    <property type="entry name" value="RAS"/>
    <property type="match status" value="1"/>
</dbReference>
<accession>A0A0A1U3E3</accession>
<dbReference type="Proteomes" id="UP000014680">
    <property type="component" value="Unassembled WGS sequence"/>
</dbReference>
<reference evidence="3 4" key="1">
    <citation type="submission" date="2012-10" db="EMBL/GenBank/DDBJ databases">
        <authorList>
            <person name="Zafar N."/>
            <person name="Inman J."/>
            <person name="Hall N."/>
            <person name="Lorenzi H."/>
            <person name="Caler E."/>
        </authorList>
    </citation>
    <scope>NUCLEOTIDE SEQUENCE [LARGE SCALE GENOMIC DNA]</scope>
    <source>
        <strain evidence="3 4">IP1</strain>
    </source>
</reference>
<dbReference type="SUPFAM" id="SSF52540">
    <property type="entry name" value="P-loop containing nucleoside triphosphate hydrolases"/>
    <property type="match status" value="1"/>
</dbReference>
<dbReference type="InterPro" id="IPR027417">
    <property type="entry name" value="P-loop_NTPase"/>
</dbReference>
<dbReference type="KEGG" id="eiv:EIN_435690"/>
<protein>
    <submittedName>
        <fullName evidence="3">Uncharacterized protein</fullName>
    </submittedName>
</protein>
<dbReference type="GO" id="GO:0007165">
    <property type="term" value="P:signal transduction"/>
    <property type="evidence" value="ECO:0007669"/>
    <property type="project" value="InterPro"/>
</dbReference>
<sequence length="181" mass="21246">MSENKQLILRGIVFGNNRVGREHLLQRLCTGLLLKNCYSPSVEDTFHKILEFEDKIFDVMLLKMYTGDTLKIIQELCIKQSNFYIIAYAINDSESLENVWKYREDIYKVLEINNHEEIPLILCATKLDLERNVSSHEEIKMMKKCGTTLFYTSAKKDIGVQEMGYSCVANYFKIQKKKRKR</sequence>
<keyword evidence="1" id="KW-0547">Nucleotide-binding</keyword>
<dbReference type="SMART" id="SM00175">
    <property type="entry name" value="RAB"/>
    <property type="match status" value="1"/>
</dbReference>
<dbReference type="PRINTS" id="PR00449">
    <property type="entry name" value="RASTRNSFRMNG"/>
</dbReference>
<keyword evidence="2" id="KW-0342">GTP-binding</keyword>
<dbReference type="GeneID" id="14887608"/>
<proteinExistence type="predicted"/>
<dbReference type="GO" id="GO:0016020">
    <property type="term" value="C:membrane"/>
    <property type="evidence" value="ECO:0007669"/>
    <property type="project" value="InterPro"/>
</dbReference>
<dbReference type="PROSITE" id="PS51419">
    <property type="entry name" value="RAB"/>
    <property type="match status" value="1"/>
</dbReference>
<name>A0A0A1U3E3_ENTIV</name>
<dbReference type="RefSeq" id="XP_004255404.1">
    <property type="nucleotide sequence ID" value="XM_004255356.1"/>
</dbReference>
<organism evidence="3 4">
    <name type="scientific">Entamoeba invadens IP1</name>
    <dbReference type="NCBI Taxonomy" id="370355"/>
    <lineage>
        <taxon>Eukaryota</taxon>
        <taxon>Amoebozoa</taxon>
        <taxon>Evosea</taxon>
        <taxon>Archamoebae</taxon>
        <taxon>Mastigamoebida</taxon>
        <taxon>Entamoebidae</taxon>
        <taxon>Entamoeba</taxon>
    </lineage>
</organism>
<dbReference type="Pfam" id="PF00071">
    <property type="entry name" value="Ras"/>
    <property type="match status" value="1"/>
</dbReference>
<dbReference type="AlphaFoldDB" id="A0A0A1U3E3"/>
<evidence type="ECO:0000313" key="3">
    <source>
        <dbReference type="EMBL" id="ELP88633.1"/>
    </source>
</evidence>
<dbReference type="InterPro" id="IPR001806">
    <property type="entry name" value="Small_GTPase"/>
</dbReference>
<evidence type="ECO:0000256" key="2">
    <source>
        <dbReference type="ARBA" id="ARBA00023134"/>
    </source>
</evidence>
<dbReference type="PROSITE" id="PS51421">
    <property type="entry name" value="RAS"/>
    <property type="match status" value="1"/>
</dbReference>